<dbReference type="EMBL" id="GBRH01245813">
    <property type="protein sequence ID" value="JAD52082.1"/>
    <property type="molecule type" value="Transcribed_RNA"/>
</dbReference>
<dbReference type="AlphaFoldDB" id="A0A0A9AYE4"/>
<organism evidence="1">
    <name type="scientific">Arundo donax</name>
    <name type="common">Giant reed</name>
    <name type="synonym">Donax arundinaceus</name>
    <dbReference type="NCBI Taxonomy" id="35708"/>
    <lineage>
        <taxon>Eukaryota</taxon>
        <taxon>Viridiplantae</taxon>
        <taxon>Streptophyta</taxon>
        <taxon>Embryophyta</taxon>
        <taxon>Tracheophyta</taxon>
        <taxon>Spermatophyta</taxon>
        <taxon>Magnoliopsida</taxon>
        <taxon>Liliopsida</taxon>
        <taxon>Poales</taxon>
        <taxon>Poaceae</taxon>
        <taxon>PACMAD clade</taxon>
        <taxon>Arundinoideae</taxon>
        <taxon>Arundineae</taxon>
        <taxon>Arundo</taxon>
    </lineage>
</organism>
<accession>A0A0A9AYE4</accession>
<reference evidence="1" key="2">
    <citation type="journal article" date="2015" name="Data Brief">
        <title>Shoot transcriptome of the giant reed, Arundo donax.</title>
        <authorList>
            <person name="Barrero R.A."/>
            <person name="Guerrero F.D."/>
            <person name="Moolhuijzen P."/>
            <person name="Goolsby J.A."/>
            <person name="Tidwell J."/>
            <person name="Bellgard S.E."/>
            <person name="Bellgard M.I."/>
        </authorList>
    </citation>
    <scope>NUCLEOTIDE SEQUENCE</scope>
    <source>
        <tissue evidence="1">Shoot tissue taken approximately 20 cm above the soil surface</tissue>
    </source>
</reference>
<protein>
    <submittedName>
        <fullName evidence="1">PDR9</fullName>
    </submittedName>
</protein>
<sequence>MHPIKCLKYFNIWLMNELCTQQSFLYLQLSSLHA</sequence>
<proteinExistence type="predicted"/>
<evidence type="ECO:0000313" key="1">
    <source>
        <dbReference type="EMBL" id="JAD52082.1"/>
    </source>
</evidence>
<reference evidence="1" key="1">
    <citation type="submission" date="2014-09" db="EMBL/GenBank/DDBJ databases">
        <authorList>
            <person name="Magalhaes I.L.F."/>
            <person name="Oliveira U."/>
            <person name="Santos F.R."/>
            <person name="Vidigal T.H.D.A."/>
            <person name="Brescovit A.D."/>
            <person name="Santos A.J."/>
        </authorList>
    </citation>
    <scope>NUCLEOTIDE SEQUENCE</scope>
    <source>
        <tissue evidence="1">Shoot tissue taken approximately 20 cm above the soil surface</tissue>
    </source>
</reference>
<name>A0A0A9AYE4_ARUDO</name>